<evidence type="ECO:0000313" key="2">
    <source>
        <dbReference type="Proteomes" id="UP000553632"/>
    </source>
</evidence>
<keyword evidence="2" id="KW-1185">Reference proteome</keyword>
<protein>
    <submittedName>
        <fullName evidence="1">Uncharacterized protein</fullName>
    </submittedName>
</protein>
<gene>
    <name evidence="1" type="ORF">FOZ63_007222</name>
</gene>
<organism evidence="1 2">
    <name type="scientific">Perkinsus olseni</name>
    <name type="common">Perkinsus atlanticus</name>
    <dbReference type="NCBI Taxonomy" id="32597"/>
    <lineage>
        <taxon>Eukaryota</taxon>
        <taxon>Sar</taxon>
        <taxon>Alveolata</taxon>
        <taxon>Perkinsozoa</taxon>
        <taxon>Perkinsea</taxon>
        <taxon>Perkinsida</taxon>
        <taxon>Perkinsidae</taxon>
        <taxon>Perkinsus</taxon>
    </lineage>
</organism>
<comment type="caution">
    <text evidence="1">The sequence shown here is derived from an EMBL/GenBank/DDBJ whole genome shotgun (WGS) entry which is preliminary data.</text>
</comment>
<name>A0A7J6UPX9_PEROL</name>
<feature type="non-terminal residue" evidence="1">
    <location>
        <position position="1"/>
    </location>
</feature>
<dbReference type="AlphaFoldDB" id="A0A7J6UPX9"/>
<sequence length="282" mass="30266">LHPVLSLEAEASPFVRAFKIVWSASTSSRRSPGELASDELTAVLLDSLITLMDDNKTVAAIPDHLARTGVLSLVLSLATCPEIPVALLARCCDVITLAKSSLINRSVLGKVVNAVIDAHVNSTVILRSAASEAATAAVTRATVVFELVTDLAQCQQTAAKVGPRLVEDGWIEMLKPIPSGRQPITPTLQAAVGRMVLALCENLIVSESAVETLWRRAVENKDADAFMTMAVISCHTSKMAGLMGSLVKTKSDCADMTTACHGNLMHAIYLHFREDSDFRPYR</sequence>
<dbReference type="EMBL" id="JABANO010000638">
    <property type="protein sequence ID" value="KAF4759066.1"/>
    <property type="molecule type" value="Genomic_DNA"/>
</dbReference>
<dbReference type="Proteomes" id="UP000553632">
    <property type="component" value="Unassembled WGS sequence"/>
</dbReference>
<reference evidence="1 2" key="1">
    <citation type="submission" date="2020-04" db="EMBL/GenBank/DDBJ databases">
        <title>Perkinsus olseni comparative genomics.</title>
        <authorList>
            <person name="Bogema D.R."/>
        </authorList>
    </citation>
    <scope>NUCLEOTIDE SEQUENCE [LARGE SCALE GENOMIC DNA]</scope>
    <source>
        <strain evidence="1 2">ATCC PRA-207</strain>
    </source>
</reference>
<proteinExistence type="predicted"/>
<accession>A0A7J6UPX9</accession>
<evidence type="ECO:0000313" key="1">
    <source>
        <dbReference type="EMBL" id="KAF4759066.1"/>
    </source>
</evidence>
<feature type="non-terminal residue" evidence="1">
    <location>
        <position position="282"/>
    </location>
</feature>